<feature type="compositionally biased region" description="Gly residues" evidence="2">
    <location>
        <begin position="1837"/>
        <end position="1850"/>
    </location>
</feature>
<accession>A0A819ITC2</accession>
<dbReference type="EMBL" id="CAJOAX010004814">
    <property type="protein sequence ID" value="CAF3922400.1"/>
    <property type="molecule type" value="Genomic_DNA"/>
</dbReference>
<feature type="compositionally biased region" description="Basic and acidic residues" evidence="2">
    <location>
        <begin position="1747"/>
        <end position="1756"/>
    </location>
</feature>
<dbReference type="PANTHER" id="PTHR24637">
    <property type="entry name" value="COLLAGEN"/>
    <property type="match status" value="1"/>
</dbReference>
<feature type="coiled-coil region" evidence="1">
    <location>
        <begin position="2092"/>
        <end position="2119"/>
    </location>
</feature>
<feature type="coiled-coil region" evidence="1">
    <location>
        <begin position="191"/>
        <end position="234"/>
    </location>
</feature>
<feature type="region of interest" description="Disordered" evidence="2">
    <location>
        <begin position="1728"/>
        <end position="1756"/>
    </location>
</feature>
<keyword evidence="1" id="KW-0175">Coiled coil</keyword>
<evidence type="ECO:0000256" key="2">
    <source>
        <dbReference type="SAM" id="MobiDB-lite"/>
    </source>
</evidence>
<organism evidence="3 4">
    <name type="scientific">Rotaria sordida</name>
    <dbReference type="NCBI Taxonomy" id="392033"/>
    <lineage>
        <taxon>Eukaryota</taxon>
        <taxon>Metazoa</taxon>
        <taxon>Spiralia</taxon>
        <taxon>Gnathifera</taxon>
        <taxon>Rotifera</taxon>
        <taxon>Eurotatoria</taxon>
        <taxon>Bdelloidea</taxon>
        <taxon>Philodinida</taxon>
        <taxon>Philodinidae</taxon>
        <taxon>Rotaria</taxon>
    </lineage>
</organism>
<name>A0A819ITC2_9BILA</name>
<sequence length="2403" mass="282901">MTSEDVEEDDHLNTEEEIRFAAIKEQAILLSGEISDHCRLFRDRLRSRQILGYTDSVAKLYYDIAYANYKYYHQRLVNDNLLSVKKCLEKSIEQFTSEQQLADKINIVKEAKYFLDSVCDLYFFQSDIQQNSLPEIPGNAVVLVATKKPNEYLSYFVENGVWVKDGSHLKFIQLCNRSREKIKFNDKSRYVKKTERNVKQIENITKAAQLQRGRASVNIKYYALKRKRKKLEQELEKIISCACNIEDEEENSSHSQNFFHRGFHRFMGVLRSIFEQSGSEAIAINNLSSVVFDLLCKIIECNLEIGHTDQVEYYIDILKNLPQRNLQDKLNEYNLRKELIVRVREIIDCETALLTAPEDDVQYLIVKKPENISEYNKETEKWKRNSGLVENNSILFLYNPTEKENHWESWFWIPKKRQKSIQLNILENSILSVFLKHIYLNKTANLFSTELLDMLTDENIPSLHNQLDLKSKRRKIIDFCNLLSSAYEFIGHDPLQERYRQVVDYFLREKNQFLERFSTSVRIESHGEKSFPLSLFPISSNSSTKKLNDRITENEFFNDILPYINQINDLKRSFNFIHSIDWRLCHNRENFLQNWLNENEQFKKDHPYERKYLFLLSEYDFYLILDFHEEKLPQISGNGIILTKIPQNNNDYKAYFVKDGCWLKDIRTGDLMSVIVKNINLENIQRDERTGSIDKENFPDRNRIEKLVNRWYFYGEVAYGRVSEGFIDQKQELKSLEIYLKDITPDDVKNKNFLDKEFQILNYLSEIYKDNRFSSSQDYFLKALSKIDYDRQISLNQGIRIYDLRKTDHGKDLRKQIQSDRNRNLSCIIKLSNKHYMALLIEHEKPYHKNYSLRYIYVLNSTTEKCFLKKLKWFTGVIDQCVYKLQFIQCPKQKLMSEDSFLHAYFNARACQWACENKKHWEFLKKFSHQQDFSTKENIEKIRQWFVENTENISISNRIDEGIPQEEKFKSIQRFKTLFSAIVSSYFNSIETTDMDTHIEKLTKTFITIKTFEDISECLCNINGTENSDEITECMNAIKETNDIDSIIDIMFVTLKEYSLNLLSFQEKLCRNFEFFEDRLHHTILSVMVEKSSFTPEGKYSYCAQRLIKFLELTRSNSYDNSQYIEFLKFLEKVLQNEKIYFDRTICQTLRGILVNNTTTPAVNRIAKESFDRIFQFIQNFAQVEKYLKDFHVIFRCLLPNCYELLDVPTINRRLKDDIYKYISSYQQNFNQIEKCLNNLFQKNKRDQSIKIDFNPGDSKETINKIFQFFKIFINKKDERSVHYISTYLQETMMNRIDYYMKSLTSFRHKSLVAIELFEKTLHQFLLNSIRENIQNRNTNHQLASQVLPYLNSSNLNYDEKISLYKKILQICPIPSEVIDSVEKQLDNSNHSHSVYLDTKISDLKNMLDRFAKIEKDLPEFSELFQECLNKKYDHLSEQEVFSSNGKIKKEIFDFLKQKKNFDDIRKLIQMFNQPRLIDLVEKCEQFVKDKDEKASTEISECLRQCIIDTTENYTTSLLTFRHQALTAFNHFEKNLHDLLSTYEVIKDRNLRNLMEGTLNKLNNLSDNINDNNYHHYLDFYRNFVNDLDRKFQEHTSVIKKILNEKKHTLKPCFKHKINNIRNLLTSYVQWYQIESSKHHEYVIFEIKTTSAILSEILDVIESKYPDCFRPNNEIRIINSNKLYIDINLSSSDYSGVNIVFISPYQELVKNKTKLKIVTDGKDAKNIWKDKPAKSGVGTDQNRNGNKGKDGCDGKPGKSAGHVYIVANELPETDVSAWGGKGERGQDGGNGARGLDGKDGTDADREALKKGLEVKWPILGRARSLRSRRIGTDGQSGSCGGDAGSGGIRGDGGHHGLVKLISLDDMSQKIPYKNSAGESGSNDGKPGKPGEAGKHGRDGLDYVAISNWTIRDALKDRKVHIKGGRLHSSERFNLKYEERLMHDFEMLPMEDDKNSPRFQNKYQEKNVHKGASMTHKHKDQETVQKIHAINCQRVFQVTSKFFGKFNNPQKLSYQHWLAPSLNKFLIKMAQLEGLPPSEIYALPDIEHDAKQILILKEKFAEIIQIENQRLHSEKINTEQMSIGIKLLGEEILSQYNEFLQQYQIAFQQLQNEIQSIDVNQLATGLEVRSVEIAKIRSTINRIINEQRFNQHLMASQRCTEVLIDIPREELSKSISARQNIQILHENFSSKPQWKKFPIENNILLPEIIDFNNKLNEETLLKIGNSFIRGLEKILQNPLEKISNFTNIYLYNLQQGNYTWENLRSIKVQKQSFYKILPRFQSLENPITLDLLIDFCKGMQREYQRHYWLIWIRKTSDCLENQRELKDSLLNYFNLLRVANDDQLEQLDGELKLTWILKEFPEYDFDKNLSELIEKFNEDCSPDNLLEIFSKLQFFDEKQPNNFQ</sequence>
<protein>
    <submittedName>
        <fullName evidence="3">Uncharacterized protein</fullName>
    </submittedName>
</protein>
<proteinExistence type="predicted"/>
<feature type="non-terminal residue" evidence="3">
    <location>
        <position position="2403"/>
    </location>
</feature>
<gene>
    <name evidence="3" type="ORF">OTI717_LOCUS24894</name>
</gene>
<dbReference type="Proteomes" id="UP000663823">
    <property type="component" value="Unassembled WGS sequence"/>
</dbReference>
<evidence type="ECO:0000313" key="3">
    <source>
        <dbReference type="EMBL" id="CAF3922400.1"/>
    </source>
</evidence>
<evidence type="ECO:0000256" key="1">
    <source>
        <dbReference type="SAM" id="Coils"/>
    </source>
</evidence>
<reference evidence="3" key="1">
    <citation type="submission" date="2021-02" db="EMBL/GenBank/DDBJ databases">
        <authorList>
            <person name="Nowell W R."/>
        </authorList>
    </citation>
    <scope>NUCLEOTIDE SEQUENCE</scope>
</reference>
<feature type="region of interest" description="Disordered" evidence="2">
    <location>
        <begin position="1828"/>
        <end position="1851"/>
    </location>
</feature>
<evidence type="ECO:0000313" key="4">
    <source>
        <dbReference type="Proteomes" id="UP000663823"/>
    </source>
</evidence>
<feature type="region of interest" description="Disordered" evidence="2">
    <location>
        <begin position="1870"/>
        <end position="1898"/>
    </location>
</feature>
<feature type="region of interest" description="Disordered" evidence="2">
    <location>
        <begin position="1775"/>
        <end position="1803"/>
    </location>
</feature>
<comment type="caution">
    <text evidence="3">The sequence shown here is derived from an EMBL/GenBank/DDBJ whole genome shotgun (WGS) entry which is preliminary data.</text>
</comment>
<feature type="compositionally biased region" description="Basic and acidic residues" evidence="2">
    <location>
        <begin position="1885"/>
        <end position="1898"/>
    </location>
</feature>